<dbReference type="InterPro" id="IPR025447">
    <property type="entry name" value="DUF4192"/>
</dbReference>
<dbReference type="Proteomes" id="UP000431092">
    <property type="component" value="Unassembled WGS sequence"/>
</dbReference>
<organism evidence="2 3">
    <name type="scientific">Arsenicicoccus cauae</name>
    <dbReference type="NCBI Taxonomy" id="2663847"/>
    <lineage>
        <taxon>Bacteria</taxon>
        <taxon>Bacillati</taxon>
        <taxon>Actinomycetota</taxon>
        <taxon>Actinomycetes</taxon>
        <taxon>Micrococcales</taxon>
        <taxon>Intrasporangiaceae</taxon>
        <taxon>Arsenicicoccus</taxon>
    </lineage>
</organism>
<evidence type="ECO:0000313" key="2">
    <source>
        <dbReference type="EMBL" id="MTB71707.1"/>
    </source>
</evidence>
<sequence length="407" mass="42700">MTSFPQTSVPSPSAPADTPVASVRDSSQLVATLPYLLGFHPTESLVVLGLVPSSTGSLRVGPCARIDLPPVGTPAAVLWDAVHGRMARHSRHLVVAGYLPGSGGRDDAASAWGCALMDEVLQLARRAQMEVVDAVVIGAGGWWSMLSPEAGCRPTRLQPLPDPSQVEAVTDLVLAGSAPFADREAALARVRAAPEDDRCRDVRSALTALTARTVPAPGDVEEGLRAWARLLGVGEEHCVDGGLPSVPTRDDWTARDLVSAVAVARDKVVRDALLAWCSPGLAPGALLPQELLDLCRRHLGRPVRWGSADRGRREALLERLLLVGRVVPPEHAGGSLTVAGVVAWSLGDHMIAVAALRRALAVDPGQTMARLVLPAVESLAVYSEVVGRGGDDHDGQGRGARAVEPMG</sequence>
<dbReference type="EMBL" id="WLVL01000023">
    <property type="protein sequence ID" value="MTB71707.1"/>
    <property type="molecule type" value="Genomic_DNA"/>
</dbReference>
<keyword evidence="3" id="KW-1185">Reference proteome</keyword>
<comment type="caution">
    <text evidence="2">The sequence shown here is derived from an EMBL/GenBank/DDBJ whole genome shotgun (WGS) entry which is preliminary data.</text>
</comment>
<dbReference type="Pfam" id="PF13830">
    <property type="entry name" value="DUF4192"/>
    <property type="match status" value="1"/>
</dbReference>
<evidence type="ECO:0000313" key="3">
    <source>
        <dbReference type="Proteomes" id="UP000431092"/>
    </source>
</evidence>
<gene>
    <name evidence="2" type="ORF">GGG17_06935</name>
</gene>
<feature type="compositionally biased region" description="Polar residues" evidence="1">
    <location>
        <begin position="1"/>
        <end position="11"/>
    </location>
</feature>
<feature type="region of interest" description="Disordered" evidence="1">
    <location>
        <begin position="1"/>
        <end position="20"/>
    </location>
</feature>
<accession>A0A6I3IDB2</accession>
<evidence type="ECO:0000256" key="1">
    <source>
        <dbReference type="SAM" id="MobiDB-lite"/>
    </source>
</evidence>
<dbReference type="AlphaFoldDB" id="A0A6I3IDB2"/>
<proteinExistence type="predicted"/>
<protein>
    <submittedName>
        <fullName evidence="2">DUF4192 family protein</fullName>
    </submittedName>
</protein>
<reference evidence="2 3" key="1">
    <citation type="submission" date="2019-11" db="EMBL/GenBank/DDBJ databases">
        <title>Whole genome sequencing identifies a novel species of the genus Arsenicicoccus isolated from human blood.</title>
        <authorList>
            <person name="Jeong J.H."/>
            <person name="Kweon O.J."/>
            <person name="Kim H.R."/>
            <person name="Kim T.-H."/>
            <person name="Ha S.-M."/>
            <person name="Lee M.-K."/>
        </authorList>
    </citation>
    <scope>NUCLEOTIDE SEQUENCE [LARGE SCALE GENOMIC DNA]</scope>
    <source>
        <strain evidence="2 3">MKL-02</strain>
    </source>
</reference>
<dbReference type="RefSeq" id="WP_154593020.1">
    <property type="nucleotide sequence ID" value="NZ_WLVL01000023.1"/>
</dbReference>
<name>A0A6I3IDB2_9MICO</name>